<dbReference type="CDD" id="cd13560">
    <property type="entry name" value="PBP2_taurine"/>
    <property type="match status" value="1"/>
</dbReference>
<dbReference type="PANTHER" id="PTHR42788">
    <property type="entry name" value="TAURINE IMPORT ATP-BINDING PROTEIN-RELATED"/>
    <property type="match status" value="1"/>
</dbReference>
<sequence>MFMGCGSSKSKDVAADGSPKVVNIGTQQMPNDEGIAKAKKYFEEEMGVEINLVEFDSGKDVNNALASGSIDFGLLGSSPATLGIANGADVELIWIHEVLGKVESLAVRNESNIASIKDLIGKKIATPFASTAHYSLLNALKLNGISEKDVELLDMQPADIYAAWQRGDIDAAYVWEPTLANLLSDGKILLSSADMAEKGILTSNVEVVRKEFSEKYPDLVTKYVKALNKGVNLYKENQDEAVKTISDALQISQDEALSQMQGSIWLSAQEQLDPKYFGTSETKGEVTALKDVNINIEEGEFICVLGPSGCGKSTLLKIIAGFHQPSDGEAKMDGKPIKGADWHRGVVFQAPTLYPWLNIYDNVSFGLKMRKFPKNQIEELTKSYLELVGLKDFGKHKPYELSGGMKQRASLARVLVNKPRMILMDEPFGALDALTRQNMQALIRDIWNKTENTVFLITHDVDEALALATRIIVMSSRPGRIVKEFKTDFTYDIAGVNQESSRYTSEYMQIREEILNIINSQH</sequence>
<gene>
    <name evidence="9" type="ORF">GND98_014800</name>
</gene>
<dbReference type="GO" id="GO:0043190">
    <property type="term" value="C:ATP-binding cassette (ABC) transporter complex"/>
    <property type="evidence" value="ECO:0007669"/>
    <property type="project" value="InterPro"/>
</dbReference>
<organism evidence="9 10">
    <name type="scientific">Clostridium butyricum</name>
    <dbReference type="NCBI Taxonomy" id="1492"/>
    <lineage>
        <taxon>Bacteria</taxon>
        <taxon>Bacillati</taxon>
        <taxon>Bacillota</taxon>
        <taxon>Clostridia</taxon>
        <taxon>Eubacteriales</taxon>
        <taxon>Clostridiaceae</taxon>
        <taxon>Clostridium</taxon>
    </lineage>
</organism>
<evidence type="ECO:0000256" key="1">
    <source>
        <dbReference type="ARBA" id="ARBA00022448"/>
    </source>
</evidence>
<dbReference type="SUPFAM" id="SSF53850">
    <property type="entry name" value="Periplasmic binding protein-like II"/>
    <property type="match status" value="1"/>
</dbReference>
<keyword evidence="5" id="KW-0067">ATP-binding</keyword>
<evidence type="ECO:0000259" key="8">
    <source>
        <dbReference type="PROSITE" id="PS50893"/>
    </source>
</evidence>
<dbReference type="CDD" id="cd03293">
    <property type="entry name" value="ABC_NrtD_SsuB_transporters"/>
    <property type="match status" value="1"/>
</dbReference>
<evidence type="ECO:0000256" key="3">
    <source>
        <dbReference type="ARBA" id="ARBA00022519"/>
    </source>
</evidence>
<dbReference type="EMBL" id="WOFV02000056">
    <property type="protein sequence ID" value="NAS19103.1"/>
    <property type="molecule type" value="Genomic_DNA"/>
</dbReference>
<keyword evidence="2" id="KW-1003">Cell membrane</keyword>
<keyword evidence="3" id="KW-0997">Cell inner membrane</keyword>
<dbReference type="SMART" id="SM00062">
    <property type="entry name" value="PBPb"/>
    <property type="match status" value="1"/>
</dbReference>
<evidence type="ECO:0000256" key="6">
    <source>
        <dbReference type="ARBA" id="ARBA00022967"/>
    </source>
</evidence>
<evidence type="ECO:0000256" key="2">
    <source>
        <dbReference type="ARBA" id="ARBA00022475"/>
    </source>
</evidence>
<accession>A0A6L9ER77</accession>
<evidence type="ECO:0000313" key="10">
    <source>
        <dbReference type="Proteomes" id="UP000474042"/>
    </source>
</evidence>
<evidence type="ECO:0000256" key="5">
    <source>
        <dbReference type="ARBA" id="ARBA00022840"/>
    </source>
</evidence>
<keyword evidence="6" id="KW-1278">Translocase</keyword>
<dbReference type="GO" id="GO:0016887">
    <property type="term" value="F:ATP hydrolysis activity"/>
    <property type="evidence" value="ECO:0007669"/>
    <property type="project" value="InterPro"/>
</dbReference>
<dbReference type="Pfam" id="PF00005">
    <property type="entry name" value="ABC_tran"/>
    <property type="match status" value="1"/>
</dbReference>
<dbReference type="GO" id="GO:0005524">
    <property type="term" value="F:ATP binding"/>
    <property type="evidence" value="ECO:0007669"/>
    <property type="project" value="UniProtKB-KW"/>
</dbReference>
<reference evidence="9 10" key="1">
    <citation type="submission" date="2020-01" db="EMBL/GenBank/DDBJ databases">
        <title>Genome sequence of a 1,3-propanediol producer, Clostridium butyricum S3.</title>
        <authorList>
            <person name="Zhou J."/>
        </authorList>
    </citation>
    <scope>NUCLEOTIDE SEQUENCE [LARGE SCALE GENOMIC DNA]</scope>
    <source>
        <strain evidence="9 10">S3</strain>
    </source>
</reference>
<evidence type="ECO:0000256" key="4">
    <source>
        <dbReference type="ARBA" id="ARBA00022741"/>
    </source>
</evidence>
<dbReference type="PANTHER" id="PTHR42788:SF18">
    <property type="entry name" value="TAURINE IMPORT ATP-BINDING PROTEIN TAUB"/>
    <property type="match status" value="1"/>
</dbReference>
<dbReference type="PROSITE" id="PS50893">
    <property type="entry name" value="ABC_TRANSPORTER_2"/>
    <property type="match status" value="1"/>
</dbReference>
<protein>
    <submittedName>
        <fullName evidence="9">Aliphatic sulfonate ABC transporter substrate-binding protein</fullName>
    </submittedName>
</protein>
<dbReference type="PROSITE" id="PS00211">
    <property type="entry name" value="ABC_TRANSPORTER_1"/>
    <property type="match status" value="1"/>
</dbReference>
<dbReference type="SUPFAM" id="SSF52540">
    <property type="entry name" value="P-loop containing nucleoside triphosphate hydrolases"/>
    <property type="match status" value="1"/>
</dbReference>
<dbReference type="InterPro" id="IPR003593">
    <property type="entry name" value="AAA+_ATPase"/>
</dbReference>
<dbReference type="SMART" id="SM00382">
    <property type="entry name" value="AAA"/>
    <property type="match status" value="1"/>
</dbReference>
<dbReference type="InterPro" id="IPR007210">
    <property type="entry name" value="ABC_Gly_betaine_transp_sub-bd"/>
</dbReference>
<dbReference type="InterPro" id="IPR027417">
    <property type="entry name" value="P-loop_NTPase"/>
</dbReference>
<dbReference type="InterPro" id="IPR001638">
    <property type="entry name" value="Solute-binding_3/MltF_N"/>
</dbReference>
<dbReference type="Gene3D" id="3.40.190.10">
    <property type="entry name" value="Periplasmic binding protein-like II"/>
    <property type="match status" value="2"/>
</dbReference>
<proteinExistence type="predicted"/>
<feature type="domain" description="ABC transporter" evidence="8">
    <location>
        <begin position="274"/>
        <end position="503"/>
    </location>
</feature>
<dbReference type="InterPro" id="IPR050166">
    <property type="entry name" value="ABC_transporter_ATP-bind"/>
</dbReference>
<evidence type="ECO:0000313" key="9">
    <source>
        <dbReference type="EMBL" id="NAS19103.1"/>
    </source>
</evidence>
<dbReference type="NCBIfam" id="TIGR01728">
    <property type="entry name" value="SsuA_fam"/>
    <property type="match status" value="1"/>
</dbReference>
<dbReference type="GO" id="GO:0042626">
    <property type="term" value="F:ATPase-coupled transmembrane transporter activity"/>
    <property type="evidence" value="ECO:0007669"/>
    <property type="project" value="InterPro"/>
</dbReference>
<dbReference type="Gene3D" id="3.40.50.300">
    <property type="entry name" value="P-loop containing nucleotide triphosphate hydrolases"/>
    <property type="match status" value="1"/>
</dbReference>
<dbReference type="AlphaFoldDB" id="A0A6L9ER77"/>
<dbReference type="InterPro" id="IPR017871">
    <property type="entry name" value="ABC_transporter-like_CS"/>
</dbReference>
<dbReference type="InterPro" id="IPR010068">
    <property type="entry name" value="Peri-bd_TauA"/>
</dbReference>
<keyword evidence="7" id="KW-0472">Membrane</keyword>
<dbReference type="GO" id="GO:0042597">
    <property type="term" value="C:periplasmic space"/>
    <property type="evidence" value="ECO:0007669"/>
    <property type="project" value="InterPro"/>
</dbReference>
<comment type="caution">
    <text evidence="9">The sequence shown here is derived from an EMBL/GenBank/DDBJ whole genome shotgun (WGS) entry which is preliminary data.</text>
</comment>
<dbReference type="InterPro" id="IPR010067">
    <property type="entry name" value="ABC_SsuA_sub-bd"/>
</dbReference>
<dbReference type="Proteomes" id="UP000474042">
    <property type="component" value="Unassembled WGS sequence"/>
</dbReference>
<name>A0A6L9ER77_CLOBU</name>
<keyword evidence="4" id="KW-0547">Nucleotide-binding</keyword>
<evidence type="ECO:0000256" key="7">
    <source>
        <dbReference type="ARBA" id="ARBA00023136"/>
    </source>
</evidence>
<dbReference type="InterPro" id="IPR003439">
    <property type="entry name" value="ABC_transporter-like_ATP-bd"/>
</dbReference>
<dbReference type="Pfam" id="PF04069">
    <property type="entry name" value="OpuAC"/>
    <property type="match status" value="1"/>
</dbReference>
<keyword evidence="1" id="KW-0813">Transport</keyword>